<evidence type="ECO:0000256" key="7">
    <source>
        <dbReference type="PIRSR" id="PIRSR602401-1"/>
    </source>
</evidence>
<accession>A0ABD3RDI3</accession>
<evidence type="ECO:0000256" key="8">
    <source>
        <dbReference type="RuleBase" id="RU000461"/>
    </source>
</evidence>
<dbReference type="GO" id="GO:0046872">
    <property type="term" value="F:metal ion binding"/>
    <property type="evidence" value="ECO:0007669"/>
    <property type="project" value="UniProtKB-KW"/>
</dbReference>
<dbReference type="PRINTS" id="PR00385">
    <property type="entry name" value="P450"/>
</dbReference>
<gene>
    <name evidence="10" type="ORF">ACHAXA_005369</name>
</gene>
<sequence>MLVHPLNSLVVFILVPHAVSFIDQTNVRVSNSHRFAAIAQPCSEASPPGRPTPRFFSFLFDDTFQLLNSKTMGTYQVSRKRQFGPVYKSNIFFRPAVFATDEASMADLSAEESRKNLDAFFPPHHKKLFGPQSLLVQSGEQHARLRRLIQPTLSPAAVKSYQQVIDSSVAKFLQDLSRKCASEYVPVVPELRSFFISLVVQILLGDDALDNNKLVADLSLWSKGLLAPPLNFMPWSTAARAMRARKRIASRLETIIENKSTYGLLGRLVSYRDENGDKLSTGDVIDNVLTLISAGSDTTASAVTSLIMILSPEIKETIKAEPEKMLALLDKVLRVYPPAPFQVRLNKDEPLHVGGYLIPPNWLVVYGYAGALFSESTEWTDLKDNASPSSSLAFGGGPRMCPGRWLASTVLMAYCRELVNLEWKLDPNQNLEQRYTPGLFPMDGLRLKFTLQ</sequence>
<keyword evidence="9" id="KW-0732">Signal</keyword>
<evidence type="ECO:0000256" key="4">
    <source>
        <dbReference type="ARBA" id="ARBA00023002"/>
    </source>
</evidence>
<name>A0ABD3RDI3_9STRA</name>
<dbReference type="Proteomes" id="UP001530377">
    <property type="component" value="Unassembled WGS sequence"/>
</dbReference>
<dbReference type="SUPFAM" id="SSF48264">
    <property type="entry name" value="Cytochrome P450"/>
    <property type="match status" value="1"/>
</dbReference>
<evidence type="ECO:0000313" key="10">
    <source>
        <dbReference type="EMBL" id="KAL3810953.1"/>
    </source>
</evidence>
<evidence type="ECO:0000313" key="11">
    <source>
        <dbReference type="Proteomes" id="UP001530377"/>
    </source>
</evidence>
<keyword evidence="2 7" id="KW-0349">Heme</keyword>
<protein>
    <recommendedName>
        <fullName evidence="12">Cytochrome P450</fullName>
    </recommendedName>
</protein>
<keyword evidence="6 8" id="KW-0503">Monooxygenase</keyword>
<keyword evidence="4 8" id="KW-0560">Oxidoreductase</keyword>
<dbReference type="GO" id="GO:0004497">
    <property type="term" value="F:monooxygenase activity"/>
    <property type="evidence" value="ECO:0007669"/>
    <property type="project" value="UniProtKB-KW"/>
</dbReference>
<comment type="caution">
    <text evidence="10">The sequence shown here is derived from an EMBL/GenBank/DDBJ whole genome shotgun (WGS) entry which is preliminary data.</text>
</comment>
<evidence type="ECO:0000256" key="2">
    <source>
        <dbReference type="ARBA" id="ARBA00022617"/>
    </source>
</evidence>
<comment type="cofactor">
    <cofactor evidence="7">
        <name>heme</name>
        <dbReference type="ChEBI" id="CHEBI:30413"/>
    </cofactor>
</comment>
<evidence type="ECO:0000256" key="1">
    <source>
        <dbReference type="ARBA" id="ARBA00010617"/>
    </source>
</evidence>
<dbReference type="Pfam" id="PF00067">
    <property type="entry name" value="p450"/>
    <property type="match status" value="1"/>
</dbReference>
<evidence type="ECO:0000256" key="6">
    <source>
        <dbReference type="ARBA" id="ARBA00023033"/>
    </source>
</evidence>
<comment type="similarity">
    <text evidence="1 8">Belongs to the cytochrome P450 family.</text>
</comment>
<keyword evidence="5 7" id="KW-0408">Iron</keyword>
<reference evidence="10 11" key="1">
    <citation type="submission" date="2024-10" db="EMBL/GenBank/DDBJ databases">
        <title>Updated reference genomes for cyclostephanoid diatoms.</title>
        <authorList>
            <person name="Roberts W.R."/>
            <person name="Alverson A.J."/>
        </authorList>
    </citation>
    <scope>NUCLEOTIDE SEQUENCE [LARGE SCALE GENOMIC DNA]</scope>
    <source>
        <strain evidence="10 11">AJA228-03</strain>
    </source>
</reference>
<dbReference type="InterPro" id="IPR002401">
    <property type="entry name" value="Cyt_P450_E_grp-I"/>
</dbReference>
<dbReference type="PRINTS" id="PR00463">
    <property type="entry name" value="EP450I"/>
</dbReference>
<keyword evidence="11" id="KW-1185">Reference proteome</keyword>
<dbReference type="PANTHER" id="PTHR24286:SF384">
    <property type="entry name" value="P450, PUTATIVE (EUROFUNG)-RELATED"/>
    <property type="match status" value="1"/>
</dbReference>
<dbReference type="AlphaFoldDB" id="A0ABD3RDI3"/>
<dbReference type="Gene3D" id="1.10.630.10">
    <property type="entry name" value="Cytochrome P450"/>
    <property type="match status" value="1"/>
</dbReference>
<dbReference type="EMBL" id="JALLPB020000290">
    <property type="protein sequence ID" value="KAL3810953.1"/>
    <property type="molecule type" value="Genomic_DNA"/>
</dbReference>
<dbReference type="InterPro" id="IPR001128">
    <property type="entry name" value="Cyt_P450"/>
</dbReference>
<dbReference type="InterPro" id="IPR036396">
    <property type="entry name" value="Cyt_P450_sf"/>
</dbReference>
<proteinExistence type="inferred from homology"/>
<feature type="binding site" description="axial binding residue" evidence="7">
    <location>
        <position position="401"/>
    </location>
    <ligand>
        <name>heme</name>
        <dbReference type="ChEBI" id="CHEBI:30413"/>
    </ligand>
    <ligandPart>
        <name>Fe</name>
        <dbReference type="ChEBI" id="CHEBI:18248"/>
    </ligandPart>
</feature>
<dbReference type="PANTHER" id="PTHR24286">
    <property type="entry name" value="CYTOCHROME P450 26"/>
    <property type="match status" value="1"/>
</dbReference>
<organism evidence="10 11">
    <name type="scientific">Cyclostephanos tholiformis</name>
    <dbReference type="NCBI Taxonomy" id="382380"/>
    <lineage>
        <taxon>Eukaryota</taxon>
        <taxon>Sar</taxon>
        <taxon>Stramenopiles</taxon>
        <taxon>Ochrophyta</taxon>
        <taxon>Bacillariophyta</taxon>
        <taxon>Coscinodiscophyceae</taxon>
        <taxon>Thalassiosirophycidae</taxon>
        <taxon>Stephanodiscales</taxon>
        <taxon>Stephanodiscaceae</taxon>
        <taxon>Cyclostephanos</taxon>
    </lineage>
</organism>
<evidence type="ECO:0008006" key="12">
    <source>
        <dbReference type="Google" id="ProtNLM"/>
    </source>
</evidence>
<feature type="chain" id="PRO_5044767180" description="Cytochrome P450" evidence="9">
    <location>
        <begin position="21"/>
        <end position="452"/>
    </location>
</feature>
<dbReference type="InterPro" id="IPR017972">
    <property type="entry name" value="Cyt_P450_CS"/>
</dbReference>
<evidence type="ECO:0000256" key="3">
    <source>
        <dbReference type="ARBA" id="ARBA00022723"/>
    </source>
</evidence>
<dbReference type="PROSITE" id="PS00086">
    <property type="entry name" value="CYTOCHROME_P450"/>
    <property type="match status" value="1"/>
</dbReference>
<feature type="signal peptide" evidence="9">
    <location>
        <begin position="1"/>
        <end position="20"/>
    </location>
</feature>
<evidence type="ECO:0000256" key="9">
    <source>
        <dbReference type="SAM" id="SignalP"/>
    </source>
</evidence>
<keyword evidence="3 7" id="KW-0479">Metal-binding</keyword>
<evidence type="ECO:0000256" key="5">
    <source>
        <dbReference type="ARBA" id="ARBA00023004"/>
    </source>
</evidence>